<feature type="domain" description="BPTI/Kunitz inhibitor" evidence="3">
    <location>
        <begin position="196"/>
        <end position="247"/>
    </location>
</feature>
<dbReference type="PROSITE" id="PS50279">
    <property type="entry name" value="BPTI_KUNITZ_2"/>
    <property type="match status" value="7"/>
</dbReference>
<evidence type="ECO:0000259" key="3">
    <source>
        <dbReference type="PROSITE" id="PS50279"/>
    </source>
</evidence>
<comment type="caution">
    <text evidence="4">The sequence shown here is derived from an EMBL/GenBank/DDBJ whole genome shotgun (WGS) entry which is preliminary data.</text>
</comment>
<dbReference type="EMBL" id="AZBU02000003">
    <property type="protein sequence ID" value="TKR89708.1"/>
    <property type="molecule type" value="Genomic_DNA"/>
</dbReference>
<dbReference type="SUPFAM" id="SSF57362">
    <property type="entry name" value="BPTI-like"/>
    <property type="match status" value="7"/>
</dbReference>
<feature type="domain" description="BPTI/Kunitz inhibitor" evidence="3">
    <location>
        <begin position="620"/>
        <end position="670"/>
    </location>
</feature>
<dbReference type="AlphaFoldDB" id="A0A4U5P166"/>
<dbReference type="InterPro" id="IPR028150">
    <property type="entry name" value="Lustrin_cystein"/>
</dbReference>
<dbReference type="GO" id="GO:0004867">
    <property type="term" value="F:serine-type endopeptidase inhibitor activity"/>
    <property type="evidence" value="ECO:0007669"/>
    <property type="project" value="InterPro"/>
</dbReference>
<dbReference type="SMART" id="SM00289">
    <property type="entry name" value="WR1"/>
    <property type="match status" value="5"/>
</dbReference>
<feature type="domain" description="BPTI/Kunitz inhibitor" evidence="3">
    <location>
        <begin position="324"/>
        <end position="374"/>
    </location>
</feature>
<name>A0A4U5P166_STECR</name>
<dbReference type="Pfam" id="PF00014">
    <property type="entry name" value="Kunitz_BPTI"/>
    <property type="match status" value="7"/>
</dbReference>
<evidence type="ECO:0000313" key="4">
    <source>
        <dbReference type="EMBL" id="TKR89708.1"/>
    </source>
</evidence>
<feature type="compositionally biased region" description="Low complexity" evidence="1">
    <location>
        <begin position="66"/>
        <end position="77"/>
    </location>
</feature>
<dbReference type="InterPro" id="IPR020901">
    <property type="entry name" value="Prtase_inh_Kunz-CS"/>
</dbReference>
<sequence>MTFSTSRTLVVLFVATVAVSATESDDAGFLSAMRNLIFGSQNNQTQSTSSPSRAMHPGHNYQPNYQPGQLPQAPQNPQLNSYPTASYLRRLPASIPIQPSCAFARLYLPISADKITSGSACQLPQQIGTGPYRIPRWYFNPSRMRCELFYWSGCCGNSNNFQTFQACQQSCEDHNTIILNSPVSAPLQSPPNAACCLLPYTPGYGQYQIPRWYFEPSSGSCHLYLYRGYGGEGGNSFRSAEECECTCNHCRSSKTNIVIILPPQIQPPVQESPNPCAYGTVGTVTQCAPGSVLATSCTGNQFCHVGATPTTTVCCNKPAFGDRCSQPLNLGVGNANLPRWYFNPLTQQCQQCYYKGLQGNENNFVTQEECQNSCMVNPCARGVPYRNQGITVQCSAANQNVCPAGYYCHVGASAQTSVCCQALEFPKMEVDVCKLPMSSGSGSDLQEGWFYNEESEKCEKFVYGGREENNNNFLDLELCRRSCHRGFLNPCKRGSTPEKDSNGNYKLCLVTKWNPIEVMAKGEGSLSLTRFYYDSKQRQCFAFNYFGSKGNSNNFVSREDCEKRCPIWLNPCAHGEPLEGAGDLPQQCQHRGTCPMGYFCHIGYEDSTSVCCPSKVQDPCHVPMNVGIGSLSMTRWFYNAQTRTCQQFSYSGYKGNENNFLLREHCEDACPTWENPCPMGDPLLNPNRKPQQCVVGSAQSCPGTHWCHLGTGPSTTVCCPGRQDPCILIQSEGEGSHLLPRFYFDLKEKQCLPFNFRGMKGNANNFLTKQDCESLCPVWMNPCPIPNNPTTSFSSLKIMISVVQCSKDNSICPDSYWCHIGNRPETSICCPNGK</sequence>
<dbReference type="OrthoDB" id="4473401at2759"/>
<dbReference type="Gene3D" id="4.10.410.10">
    <property type="entry name" value="Pancreatic trypsin inhibitor Kunitz domain"/>
    <property type="match status" value="7"/>
</dbReference>
<reference evidence="4 5" key="1">
    <citation type="journal article" date="2015" name="Genome Biol.">
        <title>Comparative genomics of Steinernema reveals deeply conserved gene regulatory networks.</title>
        <authorList>
            <person name="Dillman A.R."/>
            <person name="Macchietto M."/>
            <person name="Porter C.F."/>
            <person name="Rogers A."/>
            <person name="Williams B."/>
            <person name="Antoshechkin I."/>
            <person name="Lee M.M."/>
            <person name="Goodwin Z."/>
            <person name="Lu X."/>
            <person name="Lewis E.E."/>
            <person name="Goodrich-Blair H."/>
            <person name="Stock S.P."/>
            <person name="Adams B.J."/>
            <person name="Sternberg P.W."/>
            <person name="Mortazavi A."/>
        </authorList>
    </citation>
    <scope>NUCLEOTIDE SEQUENCE [LARGE SCALE GENOMIC DNA]</scope>
    <source>
        <strain evidence="4 5">ALL</strain>
    </source>
</reference>
<feature type="domain" description="BPTI/Kunitz inhibitor" evidence="3">
    <location>
        <begin position="522"/>
        <end position="565"/>
    </location>
</feature>
<dbReference type="PANTHER" id="PTHR46339">
    <property type="entry name" value="PROTEIN CBG15282-RELATED"/>
    <property type="match status" value="1"/>
</dbReference>
<keyword evidence="5" id="KW-1185">Reference proteome</keyword>
<reference evidence="4 5" key="2">
    <citation type="journal article" date="2019" name="G3 (Bethesda)">
        <title>Hybrid Assembly of the Genome of the Entomopathogenic Nematode Steinernema carpocapsae Identifies the X-Chromosome.</title>
        <authorList>
            <person name="Serra L."/>
            <person name="Macchietto M."/>
            <person name="Macias-Munoz A."/>
            <person name="McGill C.J."/>
            <person name="Rodriguez I.M."/>
            <person name="Rodriguez B."/>
            <person name="Murad R."/>
            <person name="Mortazavi A."/>
        </authorList>
    </citation>
    <scope>NUCLEOTIDE SEQUENCE [LARGE SCALE GENOMIC DNA]</scope>
    <source>
        <strain evidence="4 5">ALL</strain>
    </source>
</reference>
<evidence type="ECO:0000313" key="5">
    <source>
        <dbReference type="Proteomes" id="UP000298663"/>
    </source>
</evidence>
<dbReference type="InterPro" id="IPR002223">
    <property type="entry name" value="Kunitz_BPTI"/>
</dbReference>
<gene>
    <name evidence="4" type="ORF">L596_013771</name>
</gene>
<evidence type="ECO:0000256" key="1">
    <source>
        <dbReference type="SAM" id="MobiDB-lite"/>
    </source>
</evidence>
<feature type="domain" description="BPTI/Kunitz inhibitor" evidence="3">
    <location>
        <begin position="121"/>
        <end position="171"/>
    </location>
</feature>
<evidence type="ECO:0000256" key="2">
    <source>
        <dbReference type="SAM" id="SignalP"/>
    </source>
</evidence>
<protein>
    <recommendedName>
        <fullName evidence="3">BPTI/Kunitz inhibitor domain-containing protein</fullName>
    </recommendedName>
</protein>
<feature type="region of interest" description="Disordered" evidence="1">
    <location>
        <begin position="42"/>
        <end position="77"/>
    </location>
</feature>
<dbReference type="PROSITE" id="PS00280">
    <property type="entry name" value="BPTI_KUNITZ_1"/>
    <property type="match status" value="1"/>
</dbReference>
<dbReference type="Proteomes" id="UP000298663">
    <property type="component" value="Unassembled WGS sequence"/>
</dbReference>
<keyword evidence="2" id="KW-0732">Signal</keyword>
<dbReference type="CDD" id="cd22593">
    <property type="entry name" value="Kunitz_conkunitzin"/>
    <property type="match status" value="4"/>
</dbReference>
<organism evidence="4 5">
    <name type="scientific">Steinernema carpocapsae</name>
    <name type="common">Entomopathogenic nematode</name>
    <dbReference type="NCBI Taxonomy" id="34508"/>
    <lineage>
        <taxon>Eukaryota</taxon>
        <taxon>Metazoa</taxon>
        <taxon>Ecdysozoa</taxon>
        <taxon>Nematoda</taxon>
        <taxon>Chromadorea</taxon>
        <taxon>Rhabditida</taxon>
        <taxon>Tylenchina</taxon>
        <taxon>Panagrolaimomorpha</taxon>
        <taxon>Strongyloidoidea</taxon>
        <taxon>Steinernematidae</taxon>
        <taxon>Steinernema</taxon>
    </lineage>
</organism>
<proteinExistence type="predicted"/>
<feature type="chain" id="PRO_5020558352" description="BPTI/Kunitz inhibitor domain-containing protein" evidence="2">
    <location>
        <begin position="22"/>
        <end position="834"/>
    </location>
</feature>
<dbReference type="SMART" id="SM00131">
    <property type="entry name" value="KU"/>
    <property type="match status" value="7"/>
</dbReference>
<dbReference type="InterPro" id="IPR006150">
    <property type="entry name" value="Cys_repeat_1"/>
</dbReference>
<dbReference type="InterPro" id="IPR036880">
    <property type="entry name" value="Kunitz_BPTI_sf"/>
</dbReference>
<feature type="domain" description="BPTI/Kunitz inhibitor" evidence="3">
    <location>
        <begin position="726"/>
        <end position="776"/>
    </location>
</feature>
<accession>A0A4U5P166</accession>
<feature type="domain" description="BPTI/Kunitz inhibitor" evidence="3">
    <location>
        <begin position="433"/>
        <end position="483"/>
    </location>
</feature>
<dbReference type="STRING" id="34508.A0A4U5P166"/>
<dbReference type="InterPro" id="IPR053014">
    <property type="entry name" value="Cuticle_assoc_divergent"/>
</dbReference>
<dbReference type="CDD" id="cd00109">
    <property type="entry name" value="Kunitz-type"/>
    <property type="match status" value="2"/>
</dbReference>
<dbReference type="Pfam" id="PF14625">
    <property type="entry name" value="Lustrin_cystein"/>
    <property type="match status" value="4"/>
</dbReference>
<feature type="signal peptide" evidence="2">
    <location>
        <begin position="1"/>
        <end position="21"/>
    </location>
</feature>